<sequence>MRNIDVTEAIDRSPFGRFQWMVVALCGVLLVVDGYDVFVAGTVLPTLITEWGLTKPQAGALQAWALFGMMFGALGLGSLADRIGRKKGVAISFVLFTSATVLTGFANTPEQFKIFRFIAGLGCGGLMPNAVALMNEYAPKRLRGTMVALMFSGYSVGGMVAAGLGIGIIPEFGWKPMFYIAAVPLVLFPLVLWKLPESLGFLIRQGKQDEARRIFAKVNPDMPLAADDRLVFSESKGVSASVTELFRHGRALPTAMLWASFFCCLLLVYLLSSWLPKVLQEAGYAERASLLSLFALNFGGMAGAVAGGWLGDRLGLPKVVVGYFAAAALSIALIGMNPVPAILFGLVFIAGATTIGTQILLYASVAQLYNLSVRSTGLGWASGVGRIGAIVGPTIGGLLLAQGLPLGQNFLIFAIPAAIAAVAMLVYALSNARNNATSLPATAMQGQQPASSADTPVVKA</sequence>
<evidence type="ECO:0000256" key="4">
    <source>
        <dbReference type="ARBA" id="ARBA00023136"/>
    </source>
</evidence>
<dbReference type="GO" id="GO:0046943">
    <property type="term" value="F:carboxylic acid transmembrane transporter activity"/>
    <property type="evidence" value="ECO:0007669"/>
    <property type="project" value="TreeGrafter"/>
</dbReference>
<feature type="transmembrane region" description="Helical" evidence="5">
    <location>
        <begin position="342"/>
        <end position="363"/>
    </location>
</feature>
<dbReference type="Proteomes" id="UP000608594">
    <property type="component" value="Unassembled WGS sequence"/>
</dbReference>
<dbReference type="PANTHER" id="PTHR23508">
    <property type="entry name" value="CARBOXYLIC ACID TRANSPORTER PROTEIN HOMOLOG"/>
    <property type="match status" value="1"/>
</dbReference>
<protein>
    <submittedName>
        <fullName evidence="7">MFS transporter</fullName>
    </submittedName>
</protein>
<feature type="transmembrane region" description="Helical" evidence="5">
    <location>
        <begin position="410"/>
        <end position="429"/>
    </location>
</feature>
<dbReference type="PROSITE" id="PS50850">
    <property type="entry name" value="MFS"/>
    <property type="match status" value="1"/>
</dbReference>
<dbReference type="InterPro" id="IPR036259">
    <property type="entry name" value="MFS_trans_sf"/>
</dbReference>
<evidence type="ECO:0000256" key="3">
    <source>
        <dbReference type="ARBA" id="ARBA00022989"/>
    </source>
</evidence>
<feature type="transmembrane region" description="Helical" evidence="5">
    <location>
        <begin position="384"/>
        <end position="404"/>
    </location>
</feature>
<dbReference type="SUPFAM" id="SSF103473">
    <property type="entry name" value="MFS general substrate transporter"/>
    <property type="match status" value="1"/>
</dbReference>
<feature type="transmembrane region" description="Helical" evidence="5">
    <location>
        <begin position="255"/>
        <end position="276"/>
    </location>
</feature>
<evidence type="ECO:0000313" key="7">
    <source>
        <dbReference type="EMBL" id="MBC9247676.1"/>
    </source>
</evidence>
<feature type="transmembrane region" description="Helical" evidence="5">
    <location>
        <begin position="176"/>
        <end position="195"/>
    </location>
</feature>
<comment type="subcellular location">
    <subcellularLocation>
        <location evidence="1">Membrane</location>
        <topology evidence="1">Multi-pass membrane protein</topology>
    </subcellularLocation>
</comment>
<gene>
    <name evidence="7" type="ORF">H4P12_13400</name>
</gene>
<dbReference type="InterPro" id="IPR005829">
    <property type="entry name" value="Sugar_transporter_CS"/>
</dbReference>
<accession>A0A926JC05</accession>
<dbReference type="RefSeq" id="WP_187794183.1">
    <property type="nucleotide sequence ID" value="NZ_JACOQL010000004.1"/>
</dbReference>
<evidence type="ECO:0000256" key="5">
    <source>
        <dbReference type="SAM" id="Phobius"/>
    </source>
</evidence>
<dbReference type="PROSITE" id="PS00217">
    <property type="entry name" value="SUGAR_TRANSPORT_2"/>
    <property type="match status" value="1"/>
</dbReference>
<dbReference type="InterPro" id="IPR020846">
    <property type="entry name" value="MFS_dom"/>
</dbReference>
<feature type="transmembrane region" description="Helical" evidence="5">
    <location>
        <begin position="20"/>
        <end position="48"/>
    </location>
</feature>
<evidence type="ECO:0000256" key="2">
    <source>
        <dbReference type="ARBA" id="ARBA00022692"/>
    </source>
</evidence>
<feature type="transmembrane region" description="Helical" evidence="5">
    <location>
        <begin position="288"/>
        <end position="310"/>
    </location>
</feature>
<dbReference type="AlphaFoldDB" id="A0A926JC05"/>
<reference evidence="7" key="1">
    <citation type="submission" date="2020-08" db="EMBL/GenBank/DDBJ databases">
        <title>Paracoccus amoyensis sp. nov., isolated from the surface seawater at coast of Xiamen, Fujian.</title>
        <authorList>
            <person name="Lyu L."/>
        </authorList>
    </citation>
    <scope>NUCLEOTIDE SEQUENCE</scope>
    <source>
        <strain evidence="7">11-3</strain>
    </source>
</reference>
<evidence type="ECO:0000256" key="1">
    <source>
        <dbReference type="ARBA" id="ARBA00004141"/>
    </source>
</evidence>
<keyword evidence="2 5" id="KW-0812">Transmembrane</keyword>
<dbReference type="EMBL" id="JACOQL010000004">
    <property type="protein sequence ID" value="MBC9247676.1"/>
    <property type="molecule type" value="Genomic_DNA"/>
</dbReference>
<feature type="transmembrane region" description="Helical" evidence="5">
    <location>
        <begin position="89"/>
        <end position="108"/>
    </location>
</feature>
<evidence type="ECO:0000313" key="8">
    <source>
        <dbReference type="Proteomes" id="UP000608594"/>
    </source>
</evidence>
<dbReference type="CDD" id="cd17365">
    <property type="entry name" value="MFS_PcaK_like"/>
    <property type="match status" value="1"/>
</dbReference>
<dbReference type="InterPro" id="IPR011701">
    <property type="entry name" value="MFS"/>
</dbReference>
<feature type="transmembrane region" description="Helical" evidence="5">
    <location>
        <begin position="319"/>
        <end position="336"/>
    </location>
</feature>
<feature type="transmembrane region" description="Helical" evidence="5">
    <location>
        <begin position="114"/>
        <end position="134"/>
    </location>
</feature>
<feature type="transmembrane region" description="Helical" evidence="5">
    <location>
        <begin position="60"/>
        <end position="77"/>
    </location>
</feature>
<dbReference type="Gene3D" id="1.20.1250.20">
    <property type="entry name" value="MFS general substrate transporter like domains"/>
    <property type="match status" value="1"/>
</dbReference>
<proteinExistence type="predicted"/>
<evidence type="ECO:0000259" key="6">
    <source>
        <dbReference type="PROSITE" id="PS50850"/>
    </source>
</evidence>
<dbReference type="PANTHER" id="PTHR23508:SF10">
    <property type="entry name" value="CARBOXYLIC ACID TRANSPORTER PROTEIN HOMOLOG"/>
    <property type="match status" value="1"/>
</dbReference>
<keyword evidence="8" id="KW-1185">Reference proteome</keyword>
<comment type="caution">
    <text evidence="7">The sequence shown here is derived from an EMBL/GenBank/DDBJ whole genome shotgun (WGS) entry which is preliminary data.</text>
</comment>
<feature type="transmembrane region" description="Helical" evidence="5">
    <location>
        <begin position="146"/>
        <end position="170"/>
    </location>
</feature>
<dbReference type="GO" id="GO:0005886">
    <property type="term" value="C:plasma membrane"/>
    <property type="evidence" value="ECO:0007669"/>
    <property type="project" value="TreeGrafter"/>
</dbReference>
<keyword evidence="3 5" id="KW-1133">Transmembrane helix</keyword>
<dbReference type="Pfam" id="PF07690">
    <property type="entry name" value="MFS_1"/>
    <property type="match status" value="1"/>
</dbReference>
<name>A0A926JC05_9RHOB</name>
<feature type="domain" description="Major facilitator superfamily (MFS) profile" evidence="6">
    <location>
        <begin position="22"/>
        <end position="435"/>
    </location>
</feature>
<keyword evidence="4 5" id="KW-0472">Membrane</keyword>
<organism evidence="7 8">
    <name type="scientific">Paracoccus amoyensis</name>
    <dbReference type="NCBI Taxonomy" id="2760093"/>
    <lineage>
        <taxon>Bacteria</taxon>
        <taxon>Pseudomonadati</taxon>
        <taxon>Pseudomonadota</taxon>
        <taxon>Alphaproteobacteria</taxon>
        <taxon>Rhodobacterales</taxon>
        <taxon>Paracoccaceae</taxon>
        <taxon>Paracoccus</taxon>
    </lineage>
</organism>